<dbReference type="InterPro" id="IPR014710">
    <property type="entry name" value="RmlC-like_jellyroll"/>
</dbReference>
<dbReference type="Proteomes" id="UP001285263">
    <property type="component" value="Unassembled WGS sequence"/>
</dbReference>
<evidence type="ECO:0000259" key="5">
    <source>
        <dbReference type="PROSITE" id="PS51063"/>
    </source>
</evidence>
<dbReference type="SMART" id="SM00100">
    <property type="entry name" value="cNMP"/>
    <property type="match status" value="1"/>
</dbReference>
<dbReference type="PROSITE" id="PS00042">
    <property type="entry name" value="HTH_CRP_1"/>
    <property type="match status" value="1"/>
</dbReference>
<dbReference type="PRINTS" id="PR00034">
    <property type="entry name" value="HTHCRP"/>
</dbReference>
<dbReference type="InterPro" id="IPR018490">
    <property type="entry name" value="cNMP-bd_dom_sf"/>
</dbReference>
<dbReference type="InterPro" id="IPR050397">
    <property type="entry name" value="Env_Response_Regulators"/>
</dbReference>
<dbReference type="PANTHER" id="PTHR24567:SF68">
    <property type="entry name" value="DNA-BINDING TRANSCRIPTIONAL DUAL REGULATOR CRP"/>
    <property type="match status" value="1"/>
</dbReference>
<dbReference type="InterPro" id="IPR018335">
    <property type="entry name" value="Tscrpt_reg_HTH_Crp-type_CS"/>
</dbReference>
<evidence type="ECO:0000313" key="7">
    <source>
        <dbReference type="Proteomes" id="UP001285263"/>
    </source>
</evidence>
<dbReference type="CDD" id="cd00038">
    <property type="entry name" value="CAP_ED"/>
    <property type="match status" value="1"/>
</dbReference>
<dbReference type="PROSITE" id="PS50042">
    <property type="entry name" value="CNMP_BINDING_3"/>
    <property type="match status" value="1"/>
</dbReference>
<organism evidence="6 7">
    <name type="scientific">Roseateles agri</name>
    <dbReference type="NCBI Taxonomy" id="3098619"/>
    <lineage>
        <taxon>Bacteria</taxon>
        <taxon>Pseudomonadati</taxon>
        <taxon>Pseudomonadota</taxon>
        <taxon>Betaproteobacteria</taxon>
        <taxon>Burkholderiales</taxon>
        <taxon>Sphaerotilaceae</taxon>
        <taxon>Roseateles</taxon>
    </lineage>
</organism>
<dbReference type="CDD" id="cd00092">
    <property type="entry name" value="HTH_CRP"/>
    <property type="match status" value="1"/>
</dbReference>
<dbReference type="SMART" id="SM00419">
    <property type="entry name" value="HTH_CRP"/>
    <property type="match status" value="1"/>
</dbReference>
<comment type="caution">
    <text evidence="6">The sequence shown here is derived from an EMBL/GenBank/DDBJ whole genome shotgun (WGS) entry which is preliminary data.</text>
</comment>
<dbReference type="Gene3D" id="1.10.10.10">
    <property type="entry name" value="Winged helix-like DNA-binding domain superfamily/Winged helix DNA-binding domain"/>
    <property type="match status" value="1"/>
</dbReference>
<proteinExistence type="predicted"/>
<gene>
    <name evidence="6" type="ORF">SNE35_16530</name>
</gene>
<dbReference type="PANTHER" id="PTHR24567">
    <property type="entry name" value="CRP FAMILY TRANSCRIPTIONAL REGULATORY PROTEIN"/>
    <property type="match status" value="1"/>
</dbReference>
<dbReference type="InterPro" id="IPR000595">
    <property type="entry name" value="cNMP-bd_dom"/>
</dbReference>
<feature type="domain" description="Cyclic nucleotide-binding" evidence="4">
    <location>
        <begin position="15"/>
        <end position="135"/>
    </location>
</feature>
<dbReference type="InterPro" id="IPR036390">
    <property type="entry name" value="WH_DNA-bd_sf"/>
</dbReference>
<keyword evidence="1" id="KW-0805">Transcription regulation</keyword>
<keyword evidence="3" id="KW-0804">Transcription</keyword>
<name>A0ABU5DIK9_9BURK</name>
<dbReference type="InterPro" id="IPR012318">
    <property type="entry name" value="HTH_CRP"/>
</dbReference>
<dbReference type="RefSeq" id="WP_077036841.1">
    <property type="nucleotide sequence ID" value="NZ_JAXCLA010000005.1"/>
</dbReference>
<dbReference type="SUPFAM" id="SSF46785">
    <property type="entry name" value="Winged helix' DNA-binding domain"/>
    <property type="match status" value="1"/>
</dbReference>
<reference evidence="6 7" key="1">
    <citation type="submission" date="2023-11" db="EMBL/GenBank/DDBJ databases">
        <title>Paucibacter sp. nov., isolated from fresh soil in Korea.</title>
        <authorList>
            <person name="Le N.T.T."/>
        </authorList>
    </citation>
    <scope>NUCLEOTIDE SEQUENCE [LARGE SCALE GENOMIC DNA]</scope>
    <source>
        <strain evidence="6 7">R3-3</strain>
    </source>
</reference>
<accession>A0ABU5DIK9</accession>
<keyword evidence="7" id="KW-1185">Reference proteome</keyword>
<evidence type="ECO:0000313" key="6">
    <source>
        <dbReference type="EMBL" id="MDY0746126.1"/>
    </source>
</evidence>
<evidence type="ECO:0000259" key="4">
    <source>
        <dbReference type="PROSITE" id="PS50042"/>
    </source>
</evidence>
<dbReference type="InterPro" id="IPR036388">
    <property type="entry name" value="WH-like_DNA-bd_sf"/>
</dbReference>
<evidence type="ECO:0000256" key="1">
    <source>
        <dbReference type="ARBA" id="ARBA00023015"/>
    </source>
</evidence>
<sequence length="222" mass="24679">MAMLSNLDLIRRVPLFSLLTTDQAQSIADSVVKRRFKRGELIVEQGTKSNALFILLNGRARVLTADSRGREVILAVLQNGDYVGEMSLIDNEPHSATVRAEVQTDMLVLGRNEFARCLPDSSSLSYAILRGLVARLRSADRQIESLALLDVYGRVARTLLDMAEEEKGVKIIRGKVSRQDMAKVVGASREMVSRVMKDLEDKGVIETLENGSVVIKERLQHD</sequence>
<dbReference type="Gene3D" id="2.60.120.10">
    <property type="entry name" value="Jelly Rolls"/>
    <property type="match status" value="1"/>
</dbReference>
<dbReference type="SUPFAM" id="SSF51206">
    <property type="entry name" value="cAMP-binding domain-like"/>
    <property type="match status" value="1"/>
</dbReference>
<keyword evidence="2" id="KW-0238">DNA-binding</keyword>
<dbReference type="Pfam" id="PF13545">
    <property type="entry name" value="HTH_Crp_2"/>
    <property type="match status" value="1"/>
</dbReference>
<evidence type="ECO:0000256" key="2">
    <source>
        <dbReference type="ARBA" id="ARBA00023125"/>
    </source>
</evidence>
<dbReference type="PROSITE" id="PS51063">
    <property type="entry name" value="HTH_CRP_2"/>
    <property type="match status" value="1"/>
</dbReference>
<dbReference type="EMBL" id="JAXCLA010000005">
    <property type="protein sequence ID" value="MDY0746126.1"/>
    <property type="molecule type" value="Genomic_DNA"/>
</dbReference>
<evidence type="ECO:0000256" key="3">
    <source>
        <dbReference type="ARBA" id="ARBA00023163"/>
    </source>
</evidence>
<feature type="domain" description="HTH crp-type" evidence="5">
    <location>
        <begin position="149"/>
        <end position="218"/>
    </location>
</feature>
<dbReference type="Pfam" id="PF00027">
    <property type="entry name" value="cNMP_binding"/>
    <property type="match status" value="1"/>
</dbReference>
<protein>
    <submittedName>
        <fullName evidence="6">Crp/Fnr family transcriptional regulator</fullName>
    </submittedName>
</protein>